<dbReference type="PANTHER" id="PTHR10827">
    <property type="entry name" value="RETICULOCALBIN"/>
    <property type="match status" value="1"/>
</dbReference>
<feature type="domain" description="EF-hand" evidence="5">
    <location>
        <begin position="175"/>
        <end position="210"/>
    </location>
</feature>
<evidence type="ECO:0000256" key="3">
    <source>
        <dbReference type="ARBA" id="ARBA00022837"/>
    </source>
</evidence>
<dbReference type="PANTHER" id="PTHR10827:SF98">
    <property type="entry name" value="45 KDA CALCIUM-BINDING PROTEIN"/>
    <property type="match status" value="1"/>
</dbReference>
<dbReference type="InterPro" id="IPR011992">
    <property type="entry name" value="EF-hand-dom_pair"/>
</dbReference>
<gene>
    <name evidence="6" type="ORF">PoB_002256500</name>
</gene>
<evidence type="ECO:0000256" key="2">
    <source>
        <dbReference type="ARBA" id="ARBA00022737"/>
    </source>
</evidence>
<dbReference type="InterPro" id="IPR002048">
    <property type="entry name" value="EF_hand_dom"/>
</dbReference>
<sequence length="305" mass="35236">MCLTWVLCGPIRRAPAKNDQGHGNEANGQLRDALPNDGNASRENEAAQVMQQQPPIIDKNLMEQSAIKPDRKGVDHNFEKAIKHNGGKKLDAKQLEPADHLDVVKMEHDGHVNQEYHKEMFLGEEHEEFKSHPVDRAEERLKEIVAKADLDKDGSLSQQEMQEWVAQKMKEHFDEARMENEHIFKHLDPDGDGFIKWKEYYVHFLLSRGFGVDDALQHVQDYDETITLKQEDKDALISYKFRWTDADTSPTDNQLSKGEFMVFRHPEHSKQSLESMVNNVMRGLGKKSKLPVYFDTRHLEVERAV</sequence>
<dbReference type="GO" id="GO:0017156">
    <property type="term" value="P:calcium-ion regulated exocytosis"/>
    <property type="evidence" value="ECO:0007669"/>
    <property type="project" value="TreeGrafter"/>
</dbReference>
<dbReference type="GO" id="GO:0005509">
    <property type="term" value="F:calcium ion binding"/>
    <property type="evidence" value="ECO:0007669"/>
    <property type="project" value="InterPro"/>
</dbReference>
<feature type="region of interest" description="Disordered" evidence="4">
    <location>
        <begin position="14"/>
        <end position="46"/>
    </location>
</feature>
<dbReference type="Pfam" id="PF13499">
    <property type="entry name" value="EF-hand_7"/>
    <property type="match status" value="1"/>
</dbReference>
<dbReference type="Proteomes" id="UP000735302">
    <property type="component" value="Unassembled WGS sequence"/>
</dbReference>
<dbReference type="GO" id="GO:0005783">
    <property type="term" value="C:endoplasmic reticulum"/>
    <property type="evidence" value="ECO:0007669"/>
    <property type="project" value="TreeGrafter"/>
</dbReference>
<keyword evidence="7" id="KW-1185">Reference proteome</keyword>
<keyword evidence="1" id="KW-0479">Metal-binding</keyword>
<proteinExistence type="predicted"/>
<reference evidence="6 7" key="1">
    <citation type="journal article" date="2021" name="Elife">
        <title>Chloroplast acquisition without the gene transfer in kleptoplastic sea slugs, Plakobranchus ocellatus.</title>
        <authorList>
            <person name="Maeda T."/>
            <person name="Takahashi S."/>
            <person name="Yoshida T."/>
            <person name="Shimamura S."/>
            <person name="Takaki Y."/>
            <person name="Nagai Y."/>
            <person name="Toyoda A."/>
            <person name="Suzuki Y."/>
            <person name="Arimoto A."/>
            <person name="Ishii H."/>
            <person name="Satoh N."/>
            <person name="Nishiyama T."/>
            <person name="Hasebe M."/>
            <person name="Maruyama T."/>
            <person name="Minagawa J."/>
            <person name="Obokata J."/>
            <person name="Shigenobu S."/>
        </authorList>
    </citation>
    <scope>NUCLEOTIDE SEQUENCE [LARGE SCALE GENOMIC DNA]</scope>
</reference>
<accession>A0AAV3ZLR2</accession>
<evidence type="ECO:0000313" key="7">
    <source>
        <dbReference type="Proteomes" id="UP000735302"/>
    </source>
</evidence>
<comment type="caution">
    <text evidence="6">The sequence shown here is derived from an EMBL/GenBank/DDBJ whole genome shotgun (WGS) entry which is preliminary data.</text>
</comment>
<evidence type="ECO:0000256" key="4">
    <source>
        <dbReference type="SAM" id="MobiDB-lite"/>
    </source>
</evidence>
<evidence type="ECO:0000313" key="6">
    <source>
        <dbReference type="EMBL" id="GFN96059.1"/>
    </source>
</evidence>
<keyword evidence="3" id="KW-0106">Calcium</keyword>
<evidence type="ECO:0000256" key="1">
    <source>
        <dbReference type="ARBA" id="ARBA00022723"/>
    </source>
</evidence>
<dbReference type="Gene3D" id="1.10.238.10">
    <property type="entry name" value="EF-hand"/>
    <property type="match status" value="1"/>
</dbReference>
<dbReference type="InterPro" id="IPR018247">
    <property type="entry name" value="EF_Hand_1_Ca_BS"/>
</dbReference>
<dbReference type="EMBL" id="BLXT01002641">
    <property type="protein sequence ID" value="GFN96059.1"/>
    <property type="molecule type" value="Genomic_DNA"/>
</dbReference>
<organism evidence="6 7">
    <name type="scientific">Plakobranchus ocellatus</name>
    <dbReference type="NCBI Taxonomy" id="259542"/>
    <lineage>
        <taxon>Eukaryota</taxon>
        <taxon>Metazoa</taxon>
        <taxon>Spiralia</taxon>
        <taxon>Lophotrochozoa</taxon>
        <taxon>Mollusca</taxon>
        <taxon>Gastropoda</taxon>
        <taxon>Heterobranchia</taxon>
        <taxon>Euthyneura</taxon>
        <taxon>Panpulmonata</taxon>
        <taxon>Sacoglossa</taxon>
        <taxon>Placobranchoidea</taxon>
        <taxon>Plakobranchidae</taxon>
        <taxon>Plakobranchus</taxon>
    </lineage>
</organism>
<protein>
    <submittedName>
        <fullName evidence="6">45 kDa calcium-binding protein</fullName>
    </submittedName>
</protein>
<dbReference type="PROSITE" id="PS50222">
    <property type="entry name" value="EF_HAND_2"/>
    <property type="match status" value="2"/>
</dbReference>
<feature type="domain" description="EF-hand" evidence="5">
    <location>
        <begin position="136"/>
        <end position="171"/>
    </location>
</feature>
<keyword evidence="2" id="KW-0677">Repeat</keyword>
<dbReference type="AlphaFoldDB" id="A0AAV3ZLR2"/>
<dbReference type="PROSITE" id="PS00018">
    <property type="entry name" value="EF_HAND_1"/>
    <property type="match status" value="1"/>
</dbReference>
<dbReference type="SUPFAM" id="SSF47473">
    <property type="entry name" value="EF-hand"/>
    <property type="match status" value="1"/>
</dbReference>
<evidence type="ECO:0000259" key="5">
    <source>
        <dbReference type="PROSITE" id="PS50222"/>
    </source>
</evidence>
<name>A0AAV3ZLR2_9GAST</name>